<dbReference type="PROSITE" id="PS51873">
    <property type="entry name" value="TRIAD"/>
    <property type="match status" value="1"/>
</dbReference>
<evidence type="ECO:0000256" key="3">
    <source>
        <dbReference type="ARBA" id="ARBA00022679"/>
    </source>
</evidence>
<dbReference type="InterPro" id="IPR044066">
    <property type="entry name" value="TRIAD_supradom"/>
</dbReference>
<organism evidence="11 12">
    <name type="scientific">Parathielavia hyrcaniae</name>
    <dbReference type="NCBI Taxonomy" id="113614"/>
    <lineage>
        <taxon>Eukaryota</taxon>
        <taxon>Fungi</taxon>
        <taxon>Dikarya</taxon>
        <taxon>Ascomycota</taxon>
        <taxon>Pezizomycotina</taxon>
        <taxon>Sordariomycetes</taxon>
        <taxon>Sordariomycetidae</taxon>
        <taxon>Sordariales</taxon>
        <taxon>Chaetomiaceae</taxon>
        <taxon>Parathielavia</taxon>
    </lineage>
</organism>
<gene>
    <name evidence="11" type="ORF">N658DRAFT_446398</name>
</gene>
<keyword evidence="8" id="KW-0862">Zinc</keyword>
<dbReference type="InterPro" id="IPR031127">
    <property type="entry name" value="E3_UB_ligase_RBR"/>
</dbReference>
<evidence type="ECO:0000256" key="8">
    <source>
        <dbReference type="ARBA" id="ARBA00022833"/>
    </source>
</evidence>
<dbReference type="EC" id="2.3.2.31" evidence="2"/>
<feature type="region of interest" description="Disordered" evidence="9">
    <location>
        <begin position="288"/>
        <end position="310"/>
    </location>
</feature>
<dbReference type="GO" id="GO:0016567">
    <property type="term" value="P:protein ubiquitination"/>
    <property type="evidence" value="ECO:0007669"/>
    <property type="project" value="InterPro"/>
</dbReference>
<dbReference type="Gene3D" id="1.20.120.1750">
    <property type="match status" value="1"/>
</dbReference>
<reference evidence="11" key="1">
    <citation type="journal article" date="2023" name="Mol. Phylogenet. Evol.">
        <title>Genome-scale phylogeny and comparative genomics of the fungal order Sordariales.</title>
        <authorList>
            <person name="Hensen N."/>
            <person name="Bonometti L."/>
            <person name="Westerberg I."/>
            <person name="Brannstrom I.O."/>
            <person name="Guillou S."/>
            <person name="Cros-Aarteil S."/>
            <person name="Calhoun S."/>
            <person name="Haridas S."/>
            <person name="Kuo A."/>
            <person name="Mondo S."/>
            <person name="Pangilinan J."/>
            <person name="Riley R."/>
            <person name="LaButti K."/>
            <person name="Andreopoulos B."/>
            <person name="Lipzen A."/>
            <person name="Chen C."/>
            <person name="Yan M."/>
            <person name="Daum C."/>
            <person name="Ng V."/>
            <person name="Clum A."/>
            <person name="Steindorff A."/>
            <person name="Ohm R.A."/>
            <person name="Martin F."/>
            <person name="Silar P."/>
            <person name="Natvig D.O."/>
            <person name="Lalanne C."/>
            <person name="Gautier V."/>
            <person name="Ament-Velasquez S.L."/>
            <person name="Kruys A."/>
            <person name="Hutchinson M.I."/>
            <person name="Powell A.J."/>
            <person name="Barry K."/>
            <person name="Miller A.N."/>
            <person name="Grigoriev I.V."/>
            <person name="Debuchy R."/>
            <person name="Gladieux P."/>
            <person name="Hiltunen Thoren M."/>
            <person name="Johannesson H."/>
        </authorList>
    </citation>
    <scope>NUCLEOTIDE SEQUENCE</scope>
    <source>
        <strain evidence="11">CBS 757.83</strain>
    </source>
</reference>
<dbReference type="GO" id="GO:0061630">
    <property type="term" value="F:ubiquitin protein ligase activity"/>
    <property type="evidence" value="ECO:0007669"/>
    <property type="project" value="UniProtKB-EC"/>
</dbReference>
<feature type="region of interest" description="Disordered" evidence="9">
    <location>
        <begin position="322"/>
        <end position="386"/>
    </location>
</feature>
<dbReference type="InterPro" id="IPR002867">
    <property type="entry name" value="IBR_dom"/>
</dbReference>
<keyword evidence="5" id="KW-0677">Repeat</keyword>
<dbReference type="Proteomes" id="UP001305647">
    <property type="component" value="Unassembled WGS sequence"/>
</dbReference>
<dbReference type="CDD" id="cd20335">
    <property type="entry name" value="BRcat_RBR"/>
    <property type="match status" value="1"/>
</dbReference>
<keyword evidence="3" id="KW-0808">Transferase</keyword>
<comment type="catalytic activity">
    <reaction evidence="1">
        <text>[E2 ubiquitin-conjugating enzyme]-S-ubiquitinyl-L-cysteine + [acceptor protein]-L-lysine = [E2 ubiquitin-conjugating enzyme]-L-cysteine + [acceptor protein]-N(6)-ubiquitinyl-L-lysine.</text>
        <dbReference type="EC" id="2.3.2.31"/>
    </reaction>
</comment>
<keyword evidence="12" id="KW-1185">Reference proteome</keyword>
<feature type="domain" description="RING-type" evidence="10">
    <location>
        <begin position="21"/>
        <end position="224"/>
    </location>
</feature>
<dbReference type="SUPFAM" id="SSF57850">
    <property type="entry name" value="RING/U-box"/>
    <property type="match status" value="1"/>
</dbReference>
<evidence type="ECO:0000256" key="9">
    <source>
        <dbReference type="SAM" id="MobiDB-lite"/>
    </source>
</evidence>
<accession>A0AAN6T2Y1</accession>
<feature type="compositionally biased region" description="Low complexity" evidence="9">
    <location>
        <begin position="322"/>
        <end position="349"/>
    </location>
</feature>
<evidence type="ECO:0000256" key="6">
    <source>
        <dbReference type="ARBA" id="ARBA00022771"/>
    </source>
</evidence>
<dbReference type="CDD" id="cd22584">
    <property type="entry name" value="Rcat_RBR_unk"/>
    <property type="match status" value="1"/>
</dbReference>
<evidence type="ECO:0000256" key="4">
    <source>
        <dbReference type="ARBA" id="ARBA00022723"/>
    </source>
</evidence>
<sequence length="439" mass="48452">MAGRHTNIVYLGHGLFAAQPPLQHCLFCWAFIPFSRDHVYGQLCPTESHYMCKPCVVEYFRVAVRGETGFPPQCCQRPIFVDPRVLPPDLVDQVMEKMEEHGTANKTYCANPYCAAFVSTRNLTLGHREAICGRCGFVTCIRCKKRSHLGVCDAAIDQNGVLLHRFGQQHRWRKCPVCRTYVETMSGCRLVMCRCGVDFCYHCGLRGNPSSCECSEFTPPTSPVATGQGGMASQPLSRRTAQEFEVPQSFHVPQVLQQTPEAFPLLQLQTPQFFQPPQALQQPQGFIPRREFQPSHGPQPAQALQPPPCSQYFQAHQPAQVLQPPLGLPPWQGLQPPQGPQSDQLLQLPPAFPPQQGPQPPVGLPSQQDPLDLQAHGGFQPTNVPPVVSGRSMRIARLTYLLHSAQPPFSGPARLPSLIGSGGERPRANPGSGLGDEEH</sequence>
<feature type="compositionally biased region" description="Pro residues" evidence="9">
    <location>
        <begin position="350"/>
        <end position="363"/>
    </location>
</feature>
<evidence type="ECO:0000256" key="7">
    <source>
        <dbReference type="ARBA" id="ARBA00022786"/>
    </source>
</evidence>
<evidence type="ECO:0000259" key="10">
    <source>
        <dbReference type="PROSITE" id="PS51873"/>
    </source>
</evidence>
<proteinExistence type="predicted"/>
<reference evidence="11" key="2">
    <citation type="submission" date="2023-05" db="EMBL/GenBank/DDBJ databases">
        <authorList>
            <consortium name="Lawrence Berkeley National Laboratory"/>
            <person name="Steindorff A."/>
            <person name="Hensen N."/>
            <person name="Bonometti L."/>
            <person name="Westerberg I."/>
            <person name="Brannstrom I.O."/>
            <person name="Guillou S."/>
            <person name="Cros-Aarteil S."/>
            <person name="Calhoun S."/>
            <person name="Haridas S."/>
            <person name="Kuo A."/>
            <person name="Mondo S."/>
            <person name="Pangilinan J."/>
            <person name="Riley R."/>
            <person name="Labutti K."/>
            <person name="Andreopoulos B."/>
            <person name="Lipzen A."/>
            <person name="Chen C."/>
            <person name="Yanf M."/>
            <person name="Daum C."/>
            <person name="Ng V."/>
            <person name="Clum A."/>
            <person name="Ohm R."/>
            <person name="Martin F."/>
            <person name="Silar P."/>
            <person name="Natvig D."/>
            <person name="Lalanne C."/>
            <person name="Gautier V."/>
            <person name="Ament-Velasquez S.L."/>
            <person name="Kruys A."/>
            <person name="Hutchinson M.I."/>
            <person name="Powell A.J."/>
            <person name="Barry K."/>
            <person name="Miller A.N."/>
            <person name="Grigoriev I.V."/>
            <person name="Debuchy R."/>
            <person name="Gladieux P."/>
            <person name="Thoren M.H."/>
            <person name="Johannesson H."/>
        </authorList>
    </citation>
    <scope>NUCLEOTIDE SEQUENCE</scope>
    <source>
        <strain evidence="11">CBS 757.83</strain>
    </source>
</reference>
<evidence type="ECO:0000313" key="12">
    <source>
        <dbReference type="Proteomes" id="UP001305647"/>
    </source>
</evidence>
<evidence type="ECO:0000313" key="11">
    <source>
        <dbReference type="EMBL" id="KAK4102853.1"/>
    </source>
</evidence>
<dbReference type="Pfam" id="PF01485">
    <property type="entry name" value="IBR"/>
    <property type="match status" value="1"/>
</dbReference>
<dbReference type="PANTHER" id="PTHR11685">
    <property type="entry name" value="RBR FAMILY RING FINGER AND IBR DOMAIN-CONTAINING"/>
    <property type="match status" value="1"/>
</dbReference>
<evidence type="ECO:0000256" key="1">
    <source>
        <dbReference type="ARBA" id="ARBA00001798"/>
    </source>
</evidence>
<evidence type="ECO:0000256" key="5">
    <source>
        <dbReference type="ARBA" id="ARBA00022737"/>
    </source>
</evidence>
<evidence type="ECO:0000256" key="2">
    <source>
        <dbReference type="ARBA" id="ARBA00012251"/>
    </source>
</evidence>
<protein>
    <recommendedName>
        <fullName evidence="2">RBR-type E3 ubiquitin transferase</fullName>
        <ecNumber evidence="2">2.3.2.31</ecNumber>
    </recommendedName>
</protein>
<keyword evidence="7" id="KW-0833">Ubl conjugation pathway</keyword>
<keyword evidence="4" id="KW-0479">Metal-binding</keyword>
<comment type="caution">
    <text evidence="11">The sequence shown here is derived from an EMBL/GenBank/DDBJ whole genome shotgun (WGS) entry which is preliminary data.</text>
</comment>
<keyword evidence="6" id="KW-0863">Zinc-finger</keyword>
<dbReference type="EMBL" id="MU863630">
    <property type="protein sequence ID" value="KAK4102853.1"/>
    <property type="molecule type" value="Genomic_DNA"/>
</dbReference>
<feature type="region of interest" description="Disordered" evidence="9">
    <location>
        <begin position="405"/>
        <end position="439"/>
    </location>
</feature>
<name>A0AAN6T2Y1_9PEZI</name>
<dbReference type="AlphaFoldDB" id="A0AAN6T2Y1"/>
<dbReference type="GO" id="GO:0008270">
    <property type="term" value="F:zinc ion binding"/>
    <property type="evidence" value="ECO:0007669"/>
    <property type="project" value="UniProtKB-KW"/>
</dbReference>